<dbReference type="Proteomes" id="UP000030746">
    <property type="component" value="Unassembled WGS sequence"/>
</dbReference>
<evidence type="ECO:0000313" key="7">
    <source>
        <dbReference type="EMBL" id="ESO92634.1"/>
    </source>
</evidence>
<reference evidence="7 8" key="1">
    <citation type="journal article" date="2013" name="Nature">
        <title>Insights into bilaterian evolution from three spiralian genomes.</title>
        <authorList>
            <person name="Simakov O."/>
            <person name="Marletaz F."/>
            <person name="Cho S.J."/>
            <person name="Edsinger-Gonzales E."/>
            <person name="Havlak P."/>
            <person name="Hellsten U."/>
            <person name="Kuo D.H."/>
            <person name="Larsson T."/>
            <person name="Lv J."/>
            <person name="Arendt D."/>
            <person name="Savage R."/>
            <person name="Osoegawa K."/>
            <person name="de Jong P."/>
            <person name="Grimwood J."/>
            <person name="Chapman J.A."/>
            <person name="Shapiro H."/>
            <person name="Aerts A."/>
            <person name="Otillar R.P."/>
            <person name="Terry A.Y."/>
            <person name="Boore J.L."/>
            <person name="Grigoriev I.V."/>
            <person name="Lindberg D.R."/>
            <person name="Seaver E.C."/>
            <person name="Weisblat D.A."/>
            <person name="Putnam N.H."/>
            <person name="Rokhsar D.S."/>
        </authorList>
    </citation>
    <scope>NUCLEOTIDE SEQUENCE [LARGE SCALE GENOMIC DNA]</scope>
</reference>
<dbReference type="RefSeq" id="XP_009056775.1">
    <property type="nucleotide sequence ID" value="XM_009058527.1"/>
</dbReference>
<name>V4BUB3_LOTGI</name>
<keyword evidence="8" id="KW-1185">Reference proteome</keyword>
<comment type="similarity">
    <text evidence="1">Belongs to the EGF-CFC (Cripto-1/FRL1/Cryptic) family.</text>
</comment>
<keyword evidence="3" id="KW-1015">Disulfide bond</keyword>
<gene>
    <name evidence="7" type="ORF">LOTGIDRAFT_233075</name>
</gene>
<evidence type="ECO:0000313" key="8">
    <source>
        <dbReference type="Proteomes" id="UP000030746"/>
    </source>
</evidence>
<dbReference type="InterPro" id="IPR019011">
    <property type="entry name" value="Cryptic/Cripto_CFC-dom"/>
</dbReference>
<keyword evidence="5" id="KW-0732">Signal</keyword>
<dbReference type="GO" id="GO:0007165">
    <property type="term" value="P:signal transduction"/>
    <property type="evidence" value="ECO:0007669"/>
    <property type="project" value="UniProtKB-ARBA"/>
</dbReference>
<organism evidence="7 8">
    <name type="scientific">Lottia gigantea</name>
    <name type="common">Giant owl limpet</name>
    <dbReference type="NCBI Taxonomy" id="225164"/>
    <lineage>
        <taxon>Eukaryota</taxon>
        <taxon>Metazoa</taxon>
        <taxon>Spiralia</taxon>
        <taxon>Lophotrochozoa</taxon>
        <taxon>Mollusca</taxon>
        <taxon>Gastropoda</taxon>
        <taxon>Patellogastropoda</taxon>
        <taxon>Lottioidea</taxon>
        <taxon>Lottiidae</taxon>
        <taxon>Lottia</taxon>
    </lineage>
</organism>
<dbReference type="CTD" id="20249142"/>
<evidence type="ECO:0000259" key="6">
    <source>
        <dbReference type="PROSITE" id="PS00022"/>
    </source>
</evidence>
<dbReference type="KEGG" id="lgi:LOTGIDRAFT_233075"/>
<feature type="domain" description="EGF-like" evidence="6">
    <location>
        <begin position="81"/>
        <end position="92"/>
    </location>
</feature>
<proteinExistence type="inferred from homology"/>
<dbReference type="AlphaFoldDB" id="V4BUB3"/>
<accession>V4BUB3</accession>
<protein>
    <recommendedName>
        <fullName evidence="6">EGF-like domain-containing protein</fullName>
    </recommendedName>
</protein>
<feature type="chain" id="PRO_5004718359" description="EGF-like domain-containing protein" evidence="5">
    <location>
        <begin position="26"/>
        <end position="199"/>
    </location>
</feature>
<feature type="signal peptide" evidence="5">
    <location>
        <begin position="1"/>
        <end position="25"/>
    </location>
</feature>
<dbReference type="GeneID" id="20249142"/>
<dbReference type="OMA" id="NGGICIM"/>
<evidence type="ECO:0000256" key="3">
    <source>
        <dbReference type="ARBA" id="ARBA00023157"/>
    </source>
</evidence>
<dbReference type="OrthoDB" id="9893603at2759"/>
<dbReference type="SUPFAM" id="SSF57196">
    <property type="entry name" value="EGF/Laminin"/>
    <property type="match status" value="1"/>
</dbReference>
<evidence type="ECO:0000256" key="1">
    <source>
        <dbReference type="ARBA" id="ARBA00007384"/>
    </source>
</evidence>
<sequence length="199" mass="22967">MDISYLTRCVLLLVGIILTTEFVESKKETPKWIKRSLKRERIRHHHGGFMKKQSSESFDNPQAYKATCCKNGGRCIMGSFCHCKKNYYGRYCEHKSDNKNCGKFKHGVWLKSGCNLCRCFDGVLSCIPRAYSGCDDKPVHIRDKYNPDDEVYVFPTETEDKVEEDSNYYDVTPSDAVNISKSWISVLSAVVLSFRIIYR</sequence>
<dbReference type="Pfam" id="PF09443">
    <property type="entry name" value="CFC"/>
    <property type="match status" value="1"/>
</dbReference>
<dbReference type="InterPro" id="IPR000742">
    <property type="entry name" value="EGF"/>
</dbReference>
<dbReference type="Gene3D" id="2.10.25.10">
    <property type="entry name" value="Laminin"/>
    <property type="match status" value="1"/>
</dbReference>
<dbReference type="EMBL" id="KB202050">
    <property type="protein sequence ID" value="ESO92634.1"/>
    <property type="molecule type" value="Genomic_DNA"/>
</dbReference>
<dbReference type="STRING" id="225164.V4BUB3"/>
<dbReference type="PROSITE" id="PS00022">
    <property type="entry name" value="EGF_1"/>
    <property type="match status" value="1"/>
</dbReference>
<evidence type="ECO:0000256" key="5">
    <source>
        <dbReference type="SAM" id="SignalP"/>
    </source>
</evidence>
<evidence type="ECO:0000256" key="4">
    <source>
        <dbReference type="ARBA" id="ARBA00023180"/>
    </source>
</evidence>
<evidence type="ECO:0000256" key="2">
    <source>
        <dbReference type="ARBA" id="ARBA00022536"/>
    </source>
</evidence>
<keyword evidence="4" id="KW-0325">Glycoprotein</keyword>
<keyword evidence="2" id="KW-0245">EGF-like domain</keyword>
<dbReference type="CDD" id="cd00054">
    <property type="entry name" value="EGF_CA"/>
    <property type="match status" value="1"/>
</dbReference>
<dbReference type="HOGENOM" id="CLU_1373631_0_0_1"/>